<feature type="transmembrane region" description="Helical" evidence="7">
    <location>
        <begin position="12"/>
        <end position="29"/>
    </location>
</feature>
<dbReference type="PANTHER" id="PTHR34138:SF1">
    <property type="entry name" value="CELL SHAPE-DETERMINING PROTEIN MREC"/>
    <property type="match status" value="1"/>
</dbReference>
<keyword evidence="7" id="KW-1133">Transmembrane helix</keyword>
<evidence type="ECO:0000259" key="8">
    <source>
        <dbReference type="Pfam" id="PF04085"/>
    </source>
</evidence>
<dbReference type="InterPro" id="IPR007221">
    <property type="entry name" value="MreC"/>
</dbReference>
<dbReference type="PANTHER" id="PTHR34138">
    <property type="entry name" value="CELL SHAPE-DETERMINING PROTEIN MREC"/>
    <property type="match status" value="1"/>
</dbReference>
<dbReference type="Pfam" id="PF04085">
    <property type="entry name" value="MreC"/>
    <property type="match status" value="1"/>
</dbReference>
<dbReference type="Gene3D" id="2.40.10.340">
    <property type="entry name" value="Rod shape-determining protein MreC, domain 1"/>
    <property type="match status" value="1"/>
</dbReference>
<protein>
    <recommendedName>
        <fullName evidence="2 5">Cell shape-determining protein MreC</fullName>
    </recommendedName>
    <alternativeName>
        <fullName evidence="4 5">Cell shape protein MreC</fullName>
    </alternativeName>
</protein>
<gene>
    <name evidence="9" type="ORF">BHF71_03215</name>
</gene>
<dbReference type="STRING" id="337097.BHF71_03215"/>
<dbReference type="EMBL" id="MIJF01000056">
    <property type="protein sequence ID" value="OEF98045.1"/>
    <property type="molecule type" value="Genomic_DNA"/>
</dbReference>
<dbReference type="Proteomes" id="UP000243739">
    <property type="component" value="Unassembled WGS sequence"/>
</dbReference>
<dbReference type="Gene3D" id="2.40.10.350">
    <property type="entry name" value="Rod shape-determining protein MreC, domain 2"/>
    <property type="match status" value="1"/>
</dbReference>
<evidence type="ECO:0000313" key="10">
    <source>
        <dbReference type="Proteomes" id="UP000243739"/>
    </source>
</evidence>
<dbReference type="GO" id="GO:0005886">
    <property type="term" value="C:plasma membrane"/>
    <property type="evidence" value="ECO:0007669"/>
    <property type="project" value="TreeGrafter"/>
</dbReference>
<evidence type="ECO:0000256" key="4">
    <source>
        <dbReference type="ARBA" id="ARBA00032089"/>
    </source>
</evidence>
<keyword evidence="7" id="KW-0472">Membrane</keyword>
<keyword evidence="10" id="KW-1185">Reference proteome</keyword>
<dbReference type="GO" id="GO:0008360">
    <property type="term" value="P:regulation of cell shape"/>
    <property type="evidence" value="ECO:0007669"/>
    <property type="project" value="UniProtKB-KW"/>
</dbReference>
<organism evidence="9 10">
    <name type="scientific">Vulcanibacillus modesticaldus</name>
    <dbReference type="NCBI Taxonomy" id="337097"/>
    <lineage>
        <taxon>Bacteria</taxon>
        <taxon>Bacillati</taxon>
        <taxon>Bacillota</taxon>
        <taxon>Bacilli</taxon>
        <taxon>Bacillales</taxon>
        <taxon>Bacillaceae</taxon>
        <taxon>Vulcanibacillus</taxon>
    </lineage>
</organism>
<name>A0A1D2YST0_9BACI</name>
<evidence type="ECO:0000256" key="7">
    <source>
        <dbReference type="SAM" id="Phobius"/>
    </source>
</evidence>
<reference evidence="9 10" key="1">
    <citation type="submission" date="2016-09" db="EMBL/GenBank/DDBJ databases">
        <title>Draft genome sequence for the type strain of Vulcanibacillus modesticaldus BR, a strictly anaerobic, moderately thermophilic, and nitrate-reducing bacterium from deep sea-hydrothermal vents of the Mid-Atlantic Ridge.</title>
        <authorList>
            <person name="Abin C.A."/>
            <person name="Hollibaugh J.T."/>
        </authorList>
    </citation>
    <scope>NUCLEOTIDE SEQUENCE [LARGE SCALE GENOMIC DNA]</scope>
    <source>
        <strain evidence="9 10">BR</strain>
    </source>
</reference>
<evidence type="ECO:0000256" key="5">
    <source>
        <dbReference type="PIRNR" id="PIRNR038471"/>
    </source>
</evidence>
<proteinExistence type="inferred from homology"/>
<comment type="caution">
    <text evidence="9">The sequence shown here is derived from an EMBL/GenBank/DDBJ whole genome shotgun (WGS) entry which is preliminary data.</text>
</comment>
<evidence type="ECO:0000313" key="9">
    <source>
        <dbReference type="EMBL" id="OEF98045.1"/>
    </source>
</evidence>
<dbReference type="AlphaFoldDB" id="A0A1D2YST0"/>
<accession>A0A1D2YST0</accession>
<keyword evidence="7" id="KW-0812">Transmembrane</keyword>
<evidence type="ECO:0000256" key="1">
    <source>
        <dbReference type="ARBA" id="ARBA00009369"/>
    </source>
</evidence>
<evidence type="ECO:0000256" key="6">
    <source>
        <dbReference type="SAM" id="Coils"/>
    </source>
</evidence>
<comment type="similarity">
    <text evidence="1 5">Belongs to the MreC family.</text>
</comment>
<keyword evidence="3 5" id="KW-0133">Cell shape</keyword>
<dbReference type="InterPro" id="IPR042175">
    <property type="entry name" value="Cell/Rod_MreC_2"/>
</dbReference>
<dbReference type="RefSeq" id="WP_069657345.1">
    <property type="nucleotide sequence ID" value="NZ_MIJF01000056.1"/>
</dbReference>
<dbReference type="PIRSF" id="PIRSF038471">
    <property type="entry name" value="MreC"/>
    <property type="match status" value="1"/>
</dbReference>
<comment type="function">
    <text evidence="5">Involved in formation and maintenance of cell shape.</text>
</comment>
<feature type="coiled-coil region" evidence="6">
    <location>
        <begin position="76"/>
        <end position="113"/>
    </location>
</feature>
<sequence length="296" mass="33283">MVSKLLNNKHLIIILLSLIFLIIIMGITINQRDLTWPEKLIKDTVAWTQNILYKPANVIAGFFEDVHDYRVVFEENKALKNSLDQYIQVLAELNELKEENVRLKEMLDYRQQNSSRYQLTVAKVIARNPDRWNNMLVINKGSKQGIKKNMAVITTKGFIGKVYNVSNFSANVQLITDNEDNSFVFASIQSKPKTYGVVGGYDKVKNELKIEKIDLDANVEPGQLVITSSLGGIFPDGLIIGEVVRVEEDGSGGLTKIAYVRPAADMYHIDEVFVVTEALFGNNQSTATAVPKKEED</sequence>
<dbReference type="InterPro" id="IPR055342">
    <property type="entry name" value="MreC_beta-barrel_core"/>
</dbReference>
<keyword evidence="6" id="KW-0175">Coiled coil</keyword>
<dbReference type="NCBIfam" id="TIGR00219">
    <property type="entry name" value="mreC"/>
    <property type="match status" value="1"/>
</dbReference>
<evidence type="ECO:0000256" key="3">
    <source>
        <dbReference type="ARBA" id="ARBA00022960"/>
    </source>
</evidence>
<dbReference type="InterPro" id="IPR042177">
    <property type="entry name" value="Cell/Rod_1"/>
</dbReference>
<feature type="domain" description="Rod shape-determining protein MreC beta-barrel core" evidence="8">
    <location>
        <begin position="124"/>
        <end position="275"/>
    </location>
</feature>
<evidence type="ECO:0000256" key="2">
    <source>
        <dbReference type="ARBA" id="ARBA00013855"/>
    </source>
</evidence>